<comment type="caution">
    <text evidence="1">The sequence shown here is derived from an EMBL/GenBank/DDBJ whole genome shotgun (WGS) entry which is preliminary data.</text>
</comment>
<dbReference type="Proteomes" id="UP001454036">
    <property type="component" value="Unassembled WGS sequence"/>
</dbReference>
<evidence type="ECO:0000313" key="1">
    <source>
        <dbReference type="EMBL" id="GAA0143324.1"/>
    </source>
</evidence>
<accession>A0AAV3NV91</accession>
<name>A0AAV3NV91_LITER</name>
<evidence type="ECO:0000313" key="2">
    <source>
        <dbReference type="Proteomes" id="UP001454036"/>
    </source>
</evidence>
<dbReference type="AlphaFoldDB" id="A0AAV3NV91"/>
<proteinExistence type="predicted"/>
<sequence length="200" mass="22690">MLLIYLKEGCSDLGNVPYPISESIKSETDMCLLFSLLRVMGIPDQLGLEPNWADQKDPSGKYLALYRRANRQEGSVMICQTCLLNKAMLKVMRFRNPSPALDLALQSLSQLAQYIAFLFASDPHQYLARIVFVSLQHCIDKSLGFQSSTLRHSLYYRGKNDFPRNAYGGEETYVGTMRYSIRHTNDVTNGSPVYLHPHSD</sequence>
<gene>
    <name evidence="1" type="ORF">LIER_35719</name>
</gene>
<dbReference type="EMBL" id="BAABME010015859">
    <property type="protein sequence ID" value="GAA0143324.1"/>
    <property type="molecule type" value="Genomic_DNA"/>
</dbReference>
<keyword evidence="2" id="KW-1185">Reference proteome</keyword>
<organism evidence="1 2">
    <name type="scientific">Lithospermum erythrorhizon</name>
    <name type="common">Purple gromwell</name>
    <name type="synonym">Lithospermum officinale var. erythrorhizon</name>
    <dbReference type="NCBI Taxonomy" id="34254"/>
    <lineage>
        <taxon>Eukaryota</taxon>
        <taxon>Viridiplantae</taxon>
        <taxon>Streptophyta</taxon>
        <taxon>Embryophyta</taxon>
        <taxon>Tracheophyta</taxon>
        <taxon>Spermatophyta</taxon>
        <taxon>Magnoliopsida</taxon>
        <taxon>eudicotyledons</taxon>
        <taxon>Gunneridae</taxon>
        <taxon>Pentapetalae</taxon>
        <taxon>asterids</taxon>
        <taxon>lamiids</taxon>
        <taxon>Boraginales</taxon>
        <taxon>Boraginaceae</taxon>
        <taxon>Boraginoideae</taxon>
        <taxon>Lithospermeae</taxon>
        <taxon>Lithospermum</taxon>
    </lineage>
</organism>
<reference evidence="1 2" key="1">
    <citation type="submission" date="2024-01" db="EMBL/GenBank/DDBJ databases">
        <title>The complete chloroplast genome sequence of Lithospermum erythrorhizon: insights into the phylogenetic relationship among Boraginaceae species and the maternal lineages of purple gromwells.</title>
        <authorList>
            <person name="Okada T."/>
            <person name="Watanabe K."/>
        </authorList>
    </citation>
    <scope>NUCLEOTIDE SEQUENCE [LARGE SCALE GENOMIC DNA]</scope>
</reference>
<protein>
    <submittedName>
        <fullName evidence="1">Uncharacterized protein</fullName>
    </submittedName>
</protein>